<dbReference type="OrthoDB" id="657187at2759"/>
<reference evidence="3" key="2">
    <citation type="submission" date="2025-08" db="UniProtKB">
        <authorList>
            <consortium name="RefSeq"/>
        </authorList>
    </citation>
    <scope>IDENTIFICATION</scope>
    <source>
        <tissue evidence="3">Leaf</tissue>
    </source>
</reference>
<feature type="compositionally biased region" description="Low complexity" evidence="1">
    <location>
        <begin position="49"/>
        <end position="59"/>
    </location>
</feature>
<dbReference type="PANTHER" id="PTHR33168">
    <property type="entry name" value="STRESS INDUCED PROTEIN-RELATED"/>
    <property type="match status" value="1"/>
</dbReference>
<evidence type="ECO:0000256" key="1">
    <source>
        <dbReference type="SAM" id="MobiDB-lite"/>
    </source>
</evidence>
<dbReference type="GeneID" id="109704972"/>
<feature type="region of interest" description="Disordered" evidence="1">
    <location>
        <begin position="1"/>
        <end position="59"/>
    </location>
</feature>
<evidence type="ECO:0000313" key="3">
    <source>
        <dbReference type="RefSeq" id="XP_020081321.1"/>
    </source>
</evidence>
<evidence type="ECO:0000313" key="2">
    <source>
        <dbReference type="Proteomes" id="UP000515123"/>
    </source>
</evidence>
<name>A0A6P5ED84_ANACO</name>
<protein>
    <submittedName>
        <fullName evidence="3">Uncharacterized protein LOC109704972</fullName>
    </submittedName>
</protein>
<feature type="compositionally biased region" description="Low complexity" evidence="1">
    <location>
        <begin position="29"/>
        <end position="38"/>
    </location>
</feature>
<proteinExistence type="predicted"/>
<organism evidence="2 3">
    <name type="scientific">Ananas comosus</name>
    <name type="common">Pineapple</name>
    <name type="synonym">Ananas ananas</name>
    <dbReference type="NCBI Taxonomy" id="4615"/>
    <lineage>
        <taxon>Eukaryota</taxon>
        <taxon>Viridiplantae</taxon>
        <taxon>Streptophyta</taxon>
        <taxon>Embryophyta</taxon>
        <taxon>Tracheophyta</taxon>
        <taxon>Spermatophyta</taxon>
        <taxon>Magnoliopsida</taxon>
        <taxon>Liliopsida</taxon>
        <taxon>Poales</taxon>
        <taxon>Bromeliaceae</taxon>
        <taxon>Bromelioideae</taxon>
        <taxon>Ananas</taxon>
    </lineage>
</organism>
<sequence length="145" mass="15625">MEIERHRYGSSSSSSSSAAASPKQRPRHSIGFSCCFSTSGGGEAPAPSPTQSQSQSLLRSSSTWLRARAQELPDLVGRLGRRRRFASGDFRYDPLSYALNFDEGGFDDDDEEDDGANVGLGIGSRHFSYRLPAPPPRSEIAVGVA</sequence>
<dbReference type="Proteomes" id="UP000515123">
    <property type="component" value="Unplaced"/>
</dbReference>
<reference evidence="2" key="1">
    <citation type="journal article" date="2015" name="Nat. Genet.">
        <title>The pineapple genome and the evolution of CAM photosynthesis.</title>
        <authorList>
            <person name="Ming R."/>
            <person name="VanBuren R."/>
            <person name="Wai C.M."/>
            <person name="Tang H."/>
            <person name="Schatz M.C."/>
            <person name="Bowers J.E."/>
            <person name="Lyons E."/>
            <person name="Wang M.L."/>
            <person name="Chen J."/>
            <person name="Biggers E."/>
            <person name="Zhang J."/>
            <person name="Huang L."/>
            <person name="Zhang L."/>
            <person name="Miao W."/>
            <person name="Zhang J."/>
            <person name="Ye Z."/>
            <person name="Miao C."/>
            <person name="Lin Z."/>
            <person name="Wang H."/>
            <person name="Zhou H."/>
            <person name="Yim W.C."/>
            <person name="Priest H.D."/>
            <person name="Zheng C."/>
            <person name="Woodhouse M."/>
            <person name="Edger P.P."/>
            <person name="Guyot R."/>
            <person name="Guo H.B."/>
            <person name="Guo H."/>
            <person name="Zheng G."/>
            <person name="Singh R."/>
            <person name="Sharma A."/>
            <person name="Min X."/>
            <person name="Zheng Y."/>
            <person name="Lee H."/>
            <person name="Gurtowski J."/>
            <person name="Sedlazeck F.J."/>
            <person name="Harkess A."/>
            <person name="McKain M.R."/>
            <person name="Liao Z."/>
            <person name="Fang J."/>
            <person name="Liu J."/>
            <person name="Zhang X."/>
            <person name="Zhang Q."/>
            <person name="Hu W."/>
            <person name="Qin Y."/>
            <person name="Wang K."/>
            <person name="Chen L.Y."/>
            <person name="Shirley N."/>
            <person name="Lin Y.R."/>
            <person name="Liu L.Y."/>
            <person name="Hernandez A.G."/>
            <person name="Wright C.L."/>
            <person name="Bulone V."/>
            <person name="Tuskan G.A."/>
            <person name="Heath K."/>
            <person name="Zee F."/>
            <person name="Moore P.H."/>
            <person name="Sunkar R."/>
            <person name="Leebens-Mack J.H."/>
            <person name="Mockler T."/>
            <person name="Bennetzen J.L."/>
            <person name="Freeling M."/>
            <person name="Sankoff D."/>
            <person name="Paterson A.H."/>
            <person name="Zhu X."/>
            <person name="Yang X."/>
            <person name="Smith J.A."/>
            <person name="Cushman J.C."/>
            <person name="Paull R.E."/>
            <person name="Yu Q."/>
        </authorList>
    </citation>
    <scope>NUCLEOTIDE SEQUENCE [LARGE SCALE GENOMIC DNA]</scope>
    <source>
        <strain evidence="2">cv. F153</strain>
    </source>
</reference>
<dbReference type="RefSeq" id="XP_020081321.1">
    <property type="nucleotide sequence ID" value="XM_020225732.1"/>
</dbReference>
<dbReference type="AlphaFoldDB" id="A0A6P5ED84"/>
<gene>
    <name evidence="3" type="primary">LOC109704972</name>
</gene>
<accession>A0A6P5ED84</accession>
<keyword evidence="2" id="KW-1185">Reference proteome</keyword>
<feature type="compositionally biased region" description="Low complexity" evidence="1">
    <location>
        <begin position="10"/>
        <end position="21"/>
    </location>
</feature>